<comment type="caution">
    <text evidence="3">The sequence shown here is derived from an EMBL/GenBank/DDBJ whole genome shotgun (WGS) entry which is preliminary data.</text>
</comment>
<dbReference type="InterPro" id="IPR036404">
    <property type="entry name" value="Jacalin-like_lectin_dom_sf"/>
</dbReference>
<proteinExistence type="predicted"/>
<dbReference type="AlphaFoldDB" id="A0AAV5A514"/>
<evidence type="ECO:0000256" key="1">
    <source>
        <dbReference type="SAM" id="MobiDB-lite"/>
    </source>
</evidence>
<evidence type="ECO:0000313" key="3">
    <source>
        <dbReference type="EMBL" id="GJJ06985.1"/>
    </source>
</evidence>
<name>A0AAV5A514_9AGAM</name>
<gene>
    <name evidence="3" type="ORF">Clacol_001183</name>
</gene>
<dbReference type="SMART" id="SM00915">
    <property type="entry name" value="Jacalin"/>
    <property type="match status" value="1"/>
</dbReference>
<evidence type="ECO:0000313" key="4">
    <source>
        <dbReference type="Proteomes" id="UP001050691"/>
    </source>
</evidence>
<sequence length="167" mass="17940">MSTSNFIKTSFQGGGGGGPFDEGSQIPQILESRLVRVNFWSDSVLNGIQLEWENPRITGPVHGSTTNSFNSFTLSKGERIIALTGRAGNRIDTLTLITNTGRSISIGGNGGGPFQWAVDLTKYPNAALHHFIGRNGSQIDALQAIFVTEHGEAPSELTLELEHSESN</sequence>
<feature type="region of interest" description="Disordered" evidence="1">
    <location>
        <begin position="1"/>
        <end position="23"/>
    </location>
</feature>
<dbReference type="Pfam" id="PF01419">
    <property type="entry name" value="Jacalin"/>
    <property type="match status" value="1"/>
</dbReference>
<organism evidence="3 4">
    <name type="scientific">Clathrus columnatus</name>
    <dbReference type="NCBI Taxonomy" id="1419009"/>
    <lineage>
        <taxon>Eukaryota</taxon>
        <taxon>Fungi</taxon>
        <taxon>Dikarya</taxon>
        <taxon>Basidiomycota</taxon>
        <taxon>Agaricomycotina</taxon>
        <taxon>Agaricomycetes</taxon>
        <taxon>Phallomycetidae</taxon>
        <taxon>Phallales</taxon>
        <taxon>Clathraceae</taxon>
        <taxon>Clathrus</taxon>
    </lineage>
</organism>
<evidence type="ECO:0000259" key="2">
    <source>
        <dbReference type="PROSITE" id="PS51752"/>
    </source>
</evidence>
<dbReference type="Gene3D" id="2.100.10.30">
    <property type="entry name" value="Jacalin-like lectin domain"/>
    <property type="match status" value="1"/>
</dbReference>
<keyword evidence="4" id="KW-1185">Reference proteome</keyword>
<dbReference type="Proteomes" id="UP001050691">
    <property type="component" value="Unassembled WGS sequence"/>
</dbReference>
<dbReference type="SUPFAM" id="SSF51101">
    <property type="entry name" value="Mannose-binding lectins"/>
    <property type="match status" value="1"/>
</dbReference>
<protein>
    <recommendedName>
        <fullName evidence="2">Jacalin-type lectin domain-containing protein</fullName>
    </recommendedName>
</protein>
<dbReference type="EMBL" id="BPWL01000002">
    <property type="protein sequence ID" value="GJJ06985.1"/>
    <property type="molecule type" value="Genomic_DNA"/>
</dbReference>
<dbReference type="PROSITE" id="PS51752">
    <property type="entry name" value="JACALIN_LECTIN"/>
    <property type="match status" value="1"/>
</dbReference>
<reference evidence="3" key="1">
    <citation type="submission" date="2021-10" db="EMBL/GenBank/DDBJ databases">
        <title>De novo Genome Assembly of Clathrus columnatus (Basidiomycota, Fungi) Using Illumina and Nanopore Sequence Data.</title>
        <authorList>
            <person name="Ogiso-Tanaka E."/>
            <person name="Itagaki H."/>
            <person name="Hosoya T."/>
            <person name="Hosaka K."/>
        </authorList>
    </citation>
    <scope>NUCLEOTIDE SEQUENCE</scope>
    <source>
        <strain evidence="3">MO-923</strain>
    </source>
</reference>
<accession>A0AAV5A514</accession>
<feature type="compositionally biased region" description="Polar residues" evidence="1">
    <location>
        <begin position="1"/>
        <end position="11"/>
    </location>
</feature>
<dbReference type="InterPro" id="IPR001229">
    <property type="entry name" value="Jacalin-like_lectin_dom"/>
</dbReference>
<feature type="domain" description="Jacalin-type lectin" evidence="2">
    <location>
        <begin position="6"/>
        <end position="148"/>
    </location>
</feature>